<sequence length="352" mass="40274">MPYTSEYSLKSVQEVPSHHSGSSSGKRFINLLRSLFFLSPKQNPEISQKKYTSIPTRLTPVTLKRRKIESPIRSTSQYENLSNFRDLTASNNYSHVTHSTTYLPKPSPPVIPYRGCNQRQFYSPQIRHANDSNFYAQSSGIQDIKIVNLDPRPTQLVRTFSYRIPGDRYVLQSYRRPIYSESVEVNVSDPVTYRVTQQPSAVINPKYLLPSAVSGTSEKKVVSVANIPMEAQYIRPQMCIPNASGKEIVLKREYSDTFNPLRECSSKDESRRKMEIKERILAEWEHSWRPEDRKLDGSFSSIGTNREEPSMVGPHANLYSIANCIKIRLYFTGYTDRSVNKLSCPISMSVPI</sequence>
<feature type="region of interest" description="Disordered" evidence="1">
    <location>
        <begin position="1"/>
        <end position="24"/>
    </location>
</feature>
<evidence type="ECO:0000313" key="3">
    <source>
        <dbReference type="Proteomes" id="UP000278807"/>
    </source>
</evidence>
<dbReference type="WBParaSite" id="HNAJ_0000718401-mRNA-1">
    <property type="protein sequence ID" value="HNAJ_0000718401-mRNA-1"/>
    <property type="gene ID" value="HNAJ_0000718401"/>
</dbReference>
<name>A0A0R3TJD9_RODNA</name>
<evidence type="ECO:0000313" key="4">
    <source>
        <dbReference type="WBParaSite" id="HNAJ_0000718401-mRNA-1"/>
    </source>
</evidence>
<gene>
    <name evidence="2" type="ORF">HNAJ_LOCUS7180</name>
</gene>
<keyword evidence="3" id="KW-1185">Reference proteome</keyword>
<feature type="compositionally biased region" description="Polar residues" evidence="1">
    <location>
        <begin position="1"/>
        <end position="11"/>
    </location>
</feature>
<dbReference type="EMBL" id="UZAE01012013">
    <property type="protein sequence ID" value="VDO03040.1"/>
    <property type="molecule type" value="Genomic_DNA"/>
</dbReference>
<organism evidence="4">
    <name type="scientific">Rodentolepis nana</name>
    <name type="common">Dwarf tapeworm</name>
    <name type="synonym">Hymenolepis nana</name>
    <dbReference type="NCBI Taxonomy" id="102285"/>
    <lineage>
        <taxon>Eukaryota</taxon>
        <taxon>Metazoa</taxon>
        <taxon>Spiralia</taxon>
        <taxon>Lophotrochozoa</taxon>
        <taxon>Platyhelminthes</taxon>
        <taxon>Cestoda</taxon>
        <taxon>Eucestoda</taxon>
        <taxon>Cyclophyllidea</taxon>
        <taxon>Hymenolepididae</taxon>
        <taxon>Rodentolepis</taxon>
    </lineage>
</organism>
<reference evidence="2 3" key="2">
    <citation type="submission" date="2018-11" db="EMBL/GenBank/DDBJ databases">
        <authorList>
            <consortium name="Pathogen Informatics"/>
        </authorList>
    </citation>
    <scope>NUCLEOTIDE SEQUENCE [LARGE SCALE GENOMIC DNA]</scope>
</reference>
<accession>A0A0R3TJD9</accession>
<evidence type="ECO:0000313" key="2">
    <source>
        <dbReference type="EMBL" id="VDO03040.1"/>
    </source>
</evidence>
<reference evidence="4" key="1">
    <citation type="submission" date="2017-02" db="UniProtKB">
        <authorList>
            <consortium name="WormBaseParasite"/>
        </authorList>
    </citation>
    <scope>IDENTIFICATION</scope>
</reference>
<dbReference type="OrthoDB" id="10438393at2759"/>
<protein>
    <submittedName>
        <fullName evidence="2 4">Uncharacterized protein</fullName>
    </submittedName>
</protein>
<evidence type="ECO:0000256" key="1">
    <source>
        <dbReference type="SAM" id="MobiDB-lite"/>
    </source>
</evidence>
<dbReference type="Proteomes" id="UP000278807">
    <property type="component" value="Unassembled WGS sequence"/>
</dbReference>
<dbReference type="AlphaFoldDB" id="A0A0R3TJD9"/>
<proteinExistence type="predicted"/>